<dbReference type="SMART" id="SM01411">
    <property type="entry name" value="Ephrin_rec_like"/>
    <property type="match status" value="2"/>
</dbReference>
<dbReference type="InterPro" id="IPR011641">
    <property type="entry name" value="Tyr-kin_ephrin_A/B_rcpt-like"/>
</dbReference>
<name>A0A812LFW6_9DINO</name>
<feature type="domain" description="Sugar phosphate transporter" evidence="6">
    <location>
        <begin position="854"/>
        <end position="1079"/>
    </location>
</feature>
<feature type="transmembrane region" description="Helical" evidence="5">
    <location>
        <begin position="610"/>
        <end position="630"/>
    </location>
</feature>
<comment type="caution">
    <text evidence="9">The sequence shown here is derived from an EMBL/GenBank/DDBJ whole genome shotgun (WGS) entry which is preliminary data.</text>
</comment>
<dbReference type="Gene3D" id="2.10.50.10">
    <property type="entry name" value="Tumor Necrosis Factor Receptor, subunit A, domain 2"/>
    <property type="match status" value="1"/>
</dbReference>
<protein>
    <submittedName>
        <fullName evidence="9">PPT1 protein</fullName>
    </submittedName>
</protein>
<feature type="transmembrane region" description="Helical" evidence="5">
    <location>
        <begin position="471"/>
        <end position="492"/>
    </location>
</feature>
<dbReference type="InterPro" id="IPR010308">
    <property type="entry name" value="TRP_C"/>
</dbReference>
<organism evidence="9 10">
    <name type="scientific">Symbiodinium necroappetens</name>
    <dbReference type="NCBI Taxonomy" id="1628268"/>
    <lineage>
        <taxon>Eukaryota</taxon>
        <taxon>Sar</taxon>
        <taxon>Alveolata</taxon>
        <taxon>Dinophyceae</taxon>
        <taxon>Suessiales</taxon>
        <taxon>Symbiodiniaceae</taxon>
        <taxon>Symbiodinium</taxon>
    </lineage>
</organism>
<dbReference type="PANTHER" id="PTHR11132">
    <property type="entry name" value="SOLUTE CARRIER FAMILY 35"/>
    <property type="match status" value="1"/>
</dbReference>
<evidence type="ECO:0000256" key="3">
    <source>
        <dbReference type="ARBA" id="ARBA00022989"/>
    </source>
</evidence>
<dbReference type="Proteomes" id="UP000601435">
    <property type="component" value="Unassembled WGS sequence"/>
</dbReference>
<dbReference type="Pfam" id="PF07699">
    <property type="entry name" value="Ephrin_rec_like"/>
    <property type="match status" value="2"/>
</dbReference>
<keyword evidence="3 5" id="KW-1133">Transmembrane helix</keyword>
<feature type="transmembrane region" description="Helical" evidence="5">
    <location>
        <begin position="379"/>
        <end position="400"/>
    </location>
</feature>
<keyword evidence="4 5" id="KW-0472">Membrane</keyword>
<accession>A0A812LFW6</accession>
<proteinExistence type="predicted"/>
<keyword evidence="10" id="KW-1185">Reference proteome</keyword>
<feature type="domain" description="Tyrosine-protein kinase ephrin type A/B receptor-like" evidence="8">
    <location>
        <begin position="177"/>
        <end position="217"/>
    </location>
</feature>
<dbReference type="GO" id="GO:0016020">
    <property type="term" value="C:membrane"/>
    <property type="evidence" value="ECO:0007669"/>
    <property type="project" value="UniProtKB-SubCell"/>
</dbReference>
<evidence type="ECO:0000256" key="2">
    <source>
        <dbReference type="ARBA" id="ARBA00022692"/>
    </source>
</evidence>
<evidence type="ECO:0000259" key="6">
    <source>
        <dbReference type="Pfam" id="PF03151"/>
    </source>
</evidence>
<dbReference type="InterPro" id="IPR009030">
    <property type="entry name" value="Growth_fac_rcpt_cys_sf"/>
</dbReference>
<feature type="transmembrane region" description="Helical" evidence="5">
    <location>
        <begin position="1063"/>
        <end position="1082"/>
    </location>
</feature>
<feature type="transmembrane region" description="Helical" evidence="5">
    <location>
        <begin position="1005"/>
        <end position="1024"/>
    </location>
</feature>
<sequence length="1097" mass="117794">DYLVQCAQFGNGRGACDTVWTGYFYDGLWHLAAILHAYLTVENHSVADLATESSRQALYDLSLRQDYLGVTGRVRQFNDVDPVTDPPSYGDRDGVNLLRQITGSTGNEFSDLAYRASDGIQWLADIRWSPTDGTKIVPCRTGSCDMSMAFVPSDRISQCQAGSVFSVQLECIECESGKYANAGAEACAPCGVGTFANESGVASCHACDKGSFSNVLGADACELCGRGFYADNTSSTSCTRCPLSTYGPEKGLELCSACPAGRSTVFAGAIDVEACQCAGELWEGRCVQCQGNTRYEAGQCLDCQEGLECDGKQSAQLLPGYYSDPSLPFDVYKCLPPEFCPGGDPGECRGGLIGVPCTHCPTGQAWGADECRDCTSLSVAGWFVAAVLAMIGIPACYYFLNTKQTAKATTLLATSCVLAMTISMLQNVGIIGYISFSWPRQLQWLFDLLSIFTLDLQAVGFDCVSHSPVTGYVLIAAALPSAIIWLVLSSLLSRALPSKFAFESAKLISTMGQFMQVSFTIYSKVALSPMMCYSHPNGKLGMLEHNGIFCFSSTEHTPMFVTGLLVLAMMTSFYAMTIWATIKAPLKAAGGNGWFLSATRFLLFRFRADCWWFGTFMLPRGLLLSLAIVLAGDSPYIQMLLIVSTMLLYMIVQLISWPWKLPALNAFDAIISASLILMMAILGAFAPAIAEHTLEQLTSAVIGIVVMLNGIVLIMLGITASALIRLNAMGGSQESCLLALGRVPDPTELTEKLFVLCNKIEELGTAGLSHVLANLSVYDLRMTQQIVTAVGSEIGEQSLVLTARSQLMSTVSVPSTKEPTPPKQMNRGNIKSLSDEASKAVSKGAPRLLAPRAVLPDILPLSAVWTGGFVMFNAAALYMSPGMVNVIRCMEPVATVCVGAGLGQRFSWQVLATLVPICGGVAMASLTSGGLSTTGICLAMISNVAFCCRSFCLQRLRRNPQNKLDDLAVFFNVSWTATLVLPLLQIPLEGSQVLPTLQGLAPDQLWIFAADMLASSTFFFLYQFVQLLVMTQLSPLAFSVLTPVVKALMIVVLTAYYGDEMSLLKALGCVLSVGGGYLFTLAKSSSERSTAVRKKTS</sequence>
<dbReference type="OrthoDB" id="6418713at2759"/>
<feature type="non-terminal residue" evidence="9">
    <location>
        <position position="1097"/>
    </location>
</feature>
<feature type="transmembrane region" description="Helical" evidence="5">
    <location>
        <begin position="412"/>
        <end position="436"/>
    </location>
</feature>
<feature type="transmembrane region" description="Helical" evidence="5">
    <location>
        <begin position="669"/>
        <end position="689"/>
    </location>
</feature>
<feature type="transmembrane region" description="Helical" evidence="5">
    <location>
        <begin position="933"/>
        <end position="952"/>
    </location>
</feature>
<feature type="transmembrane region" description="Helical" evidence="5">
    <location>
        <begin position="636"/>
        <end position="657"/>
    </location>
</feature>
<dbReference type="SUPFAM" id="SSF57184">
    <property type="entry name" value="Growth factor receptor domain"/>
    <property type="match status" value="1"/>
</dbReference>
<reference evidence="9" key="1">
    <citation type="submission" date="2021-02" db="EMBL/GenBank/DDBJ databases">
        <authorList>
            <person name="Dougan E. K."/>
            <person name="Rhodes N."/>
            <person name="Thang M."/>
            <person name="Chan C."/>
        </authorList>
    </citation>
    <scope>NUCLEOTIDE SEQUENCE</scope>
</reference>
<gene>
    <name evidence="9" type="primary">PPT1</name>
    <name evidence="9" type="ORF">SNEC2469_LOCUS4304</name>
</gene>
<dbReference type="Pfam" id="PF06011">
    <property type="entry name" value="TRP"/>
    <property type="match status" value="1"/>
</dbReference>
<dbReference type="InterPro" id="IPR004853">
    <property type="entry name" value="Sugar_P_trans_dom"/>
</dbReference>
<evidence type="ECO:0000256" key="1">
    <source>
        <dbReference type="ARBA" id="ARBA00004141"/>
    </source>
</evidence>
<dbReference type="Pfam" id="PF03151">
    <property type="entry name" value="TPT"/>
    <property type="match status" value="1"/>
</dbReference>
<feature type="transmembrane region" description="Helical" evidence="5">
    <location>
        <begin position="964"/>
        <end position="985"/>
    </location>
</feature>
<evidence type="ECO:0000259" key="8">
    <source>
        <dbReference type="Pfam" id="PF07699"/>
    </source>
</evidence>
<evidence type="ECO:0000313" key="9">
    <source>
        <dbReference type="EMBL" id="CAE7240439.1"/>
    </source>
</evidence>
<dbReference type="AlphaFoldDB" id="A0A812LFW6"/>
<feature type="transmembrane region" description="Helical" evidence="5">
    <location>
        <begin position="559"/>
        <end position="582"/>
    </location>
</feature>
<dbReference type="EMBL" id="CAJNJA010008789">
    <property type="protein sequence ID" value="CAE7240439.1"/>
    <property type="molecule type" value="Genomic_DNA"/>
</dbReference>
<evidence type="ECO:0000259" key="7">
    <source>
        <dbReference type="Pfam" id="PF06011"/>
    </source>
</evidence>
<comment type="subcellular location">
    <subcellularLocation>
        <location evidence="1">Membrane</location>
        <topology evidence="1">Multi-pass membrane protein</topology>
    </subcellularLocation>
</comment>
<feature type="transmembrane region" description="Helical" evidence="5">
    <location>
        <begin position="1036"/>
        <end position="1057"/>
    </location>
</feature>
<feature type="domain" description="Tyrosine-protein kinase ephrin type A/B receptor-like" evidence="8">
    <location>
        <begin position="227"/>
        <end position="275"/>
    </location>
</feature>
<keyword evidence="2 5" id="KW-0812">Transmembrane</keyword>
<evidence type="ECO:0000256" key="5">
    <source>
        <dbReference type="SAM" id="Phobius"/>
    </source>
</evidence>
<evidence type="ECO:0000313" key="10">
    <source>
        <dbReference type="Proteomes" id="UP000601435"/>
    </source>
</evidence>
<evidence type="ECO:0000256" key="4">
    <source>
        <dbReference type="ARBA" id="ARBA00023136"/>
    </source>
</evidence>
<feature type="domain" description="TRP C-terminal" evidence="7">
    <location>
        <begin position="591"/>
        <end position="718"/>
    </location>
</feature>
<dbReference type="InterPro" id="IPR050186">
    <property type="entry name" value="TPT_transporter"/>
</dbReference>
<feature type="transmembrane region" description="Helical" evidence="5">
    <location>
        <begin position="701"/>
        <end position="724"/>
    </location>
</feature>